<evidence type="ECO:0000313" key="7">
    <source>
        <dbReference type="EMBL" id="CAK9027637.1"/>
    </source>
</evidence>
<feature type="transmembrane region" description="Helical" evidence="6">
    <location>
        <begin position="297"/>
        <end position="315"/>
    </location>
</feature>
<evidence type="ECO:0000256" key="5">
    <source>
        <dbReference type="SAM" id="MobiDB-lite"/>
    </source>
</evidence>
<keyword evidence="8" id="KW-1185">Reference proteome</keyword>
<feature type="transmembrane region" description="Helical" evidence="6">
    <location>
        <begin position="173"/>
        <end position="198"/>
    </location>
</feature>
<evidence type="ECO:0000256" key="2">
    <source>
        <dbReference type="ARBA" id="ARBA00022692"/>
    </source>
</evidence>
<feature type="transmembrane region" description="Helical" evidence="6">
    <location>
        <begin position="261"/>
        <end position="285"/>
    </location>
</feature>
<dbReference type="InterPro" id="IPR050186">
    <property type="entry name" value="TPT_transporter"/>
</dbReference>
<reference evidence="7 8" key="1">
    <citation type="submission" date="2024-02" db="EMBL/GenBank/DDBJ databases">
        <authorList>
            <person name="Chen Y."/>
            <person name="Shah S."/>
            <person name="Dougan E. K."/>
            <person name="Thang M."/>
            <person name="Chan C."/>
        </authorList>
    </citation>
    <scope>NUCLEOTIDE SEQUENCE [LARGE SCALE GENOMIC DNA]</scope>
</reference>
<gene>
    <name evidence="7" type="ORF">SCF082_LOCUS18011</name>
</gene>
<evidence type="ECO:0000256" key="3">
    <source>
        <dbReference type="ARBA" id="ARBA00022989"/>
    </source>
</evidence>
<name>A0ABP0KNT1_9DINO</name>
<dbReference type="Proteomes" id="UP001642464">
    <property type="component" value="Unassembled WGS sequence"/>
</dbReference>
<organism evidence="7 8">
    <name type="scientific">Durusdinium trenchii</name>
    <dbReference type="NCBI Taxonomy" id="1381693"/>
    <lineage>
        <taxon>Eukaryota</taxon>
        <taxon>Sar</taxon>
        <taxon>Alveolata</taxon>
        <taxon>Dinophyceae</taxon>
        <taxon>Suessiales</taxon>
        <taxon>Symbiodiniaceae</taxon>
        <taxon>Durusdinium</taxon>
    </lineage>
</organism>
<comment type="subcellular location">
    <subcellularLocation>
        <location evidence="1">Membrane</location>
        <topology evidence="1">Multi-pass membrane protein</topology>
    </subcellularLocation>
</comment>
<accession>A0ABP0KNT1</accession>
<protein>
    <recommendedName>
        <fullName evidence="9">Sugar phosphate transporter domain-containing protein</fullName>
    </recommendedName>
</protein>
<evidence type="ECO:0000256" key="1">
    <source>
        <dbReference type="ARBA" id="ARBA00004141"/>
    </source>
</evidence>
<feature type="transmembrane region" description="Helical" evidence="6">
    <location>
        <begin position="230"/>
        <end position="249"/>
    </location>
</feature>
<evidence type="ECO:0000256" key="6">
    <source>
        <dbReference type="SAM" id="Phobius"/>
    </source>
</evidence>
<dbReference type="EMBL" id="CAXAMM010012002">
    <property type="protein sequence ID" value="CAK9027637.1"/>
    <property type="molecule type" value="Genomic_DNA"/>
</dbReference>
<keyword evidence="2 6" id="KW-0812">Transmembrane</keyword>
<comment type="caution">
    <text evidence="7">The sequence shown here is derived from an EMBL/GenBank/DDBJ whole genome shotgun (WGS) entry which is preliminary data.</text>
</comment>
<evidence type="ECO:0000256" key="4">
    <source>
        <dbReference type="ARBA" id="ARBA00023136"/>
    </source>
</evidence>
<evidence type="ECO:0008006" key="9">
    <source>
        <dbReference type="Google" id="ProtNLM"/>
    </source>
</evidence>
<keyword evidence="3 6" id="KW-1133">Transmembrane helix</keyword>
<proteinExistence type="predicted"/>
<keyword evidence="4 6" id="KW-0472">Membrane</keyword>
<feature type="transmembrane region" description="Helical" evidence="6">
    <location>
        <begin position="130"/>
        <end position="152"/>
    </location>
</feature>
<feature type="region of interest" description="Disordered" evidence="5">
    <location>
        <begin position="1"/>
        <end position="22"/>
    </location>
</feature>
<sequence>MVQAEAISMPAQASRQKLRGHRPGRLARQGSLHVLITLTAAFACWSIWDDETAQAGDVSTAFVATHLMKQLAICAVALVGGLAIYSAGGPETPAILMIYFGAQTGMNLYMKNVLSKIEVDKEEGWKGIPMGFLLTGIQQFVAFMTFACFLLASRLTSSPYQAARLKGNDRVYVLAFSLAFALNIGLNNFSISLVAISINMIIRSCLPVATAATQSILSEIMGTDKMKVSLRQWVLMIGGVTCAGIATWAKSHSKSEESANLMLGIGVTVLSIFAGALNMVLAGVMGTSLKLNPLDTTYHMALPAGIALLVPSILISHPVSQWPGQENMTDWEVLKQLLSTNSQPRMPPLRATSTRLPPLPCHYSWASRHSPLACTGRSSS</sequence>
<dbReference type="PANTHER" id="PTHR11132">
    <property type="entry name" value="SOLUTE CARRIER FAMILY 35"/>
    <property type="match status" value="1"/>
</dbReference>
<evidence type="ECO:0000313" key="8">
    <source>
        <dbReference type="Proteomes" id="UP001642464"/>
    </source>
</evidence>